<protein>
    <submittedName>
        <fullName evidence="2">Uncharacterized protein</fullName>
    </submittedName>
</protein>
<feature type="region of interest" description="Disordered" evidence="1">
    <location>
        <begin position="66"/>
        <end position="107"/>
    </location>
</feature>
<reference evidence="2" key="1">
    <citation type="journal article" date="2015" name="Nature">
        <title>Complex archaea that bridge the gap between prokaryotes and eukaryotes.</title>
        <authorList>
            <person name="Spang A."/>
            <person name="Saw J.H."/>
            <person name="Jorgensen S.L."/>
            <person name="Zaremba-Niedzwiedzka K."/>
            <person name="Martijn J."/>
            <person name="Lind A.E."/>
            <person name="van Eijk R."/>
            <person name="Schleper C."/>
            <person name="Guy L."/>
            <person name="Ettema T.J."/>
        </authorList>
    </citation>
    <scope>NUCLEOTIDE SEQUENCE</scope>
</reference>
<proteinExistence type="predicted"/>
<feature type="compositionally biased region" description="Polar residues" evidence="1">
    <location>
        <begin position="69"/>
        <end position="80"/>
    </location>
</feature>
<name>A0A0F9K6A6_9ZZZZ</name>
<comment type="caution">
    <text evidence="2">The sequence shown here is derived from an EMBL/GenBank/DDBJ whole genome shotgun (WGS) entry which is preliminary data.</text>
</comment>
<sequence>MNKKQRIEEALFKLKKVVLFKPTALELHQARGVMLSRVQRQEDRRHWEAVQRKKVKLEQQLLDLKSKENQGLPQQESLQNGGPLVLPKKALTRVKSKSRMSMGRYGY</sequence>
<accession>A0A0F9K6A6</accession>
<dbReference type="AlphaFoldDB" id="A0A0F9K6A6"/>
<organism evidence="2">
    <name type="scientific">marine sediment metagenome</name>
    <dbReference type="NCBI Taxonomy" id="412755"/>
    <lineage>
        <taxon>unclassified sequences</taxon>
        <taxon>metagenomes</taxon>
        <taxon>ecological metagenomes</taxon>
    </lineage>
</organism>
<dbReference type="EMBL" id="LAZR01009857">
    <property type="protein sequence ID" value="KKM70206.1"/>
    <property type="molecule type" value="Genomic_DNA"/>
</dbReference>
<evidence type="ECO:0000256" key="1">
    <source>
        <dbReference type="SAM" id="MobiDB-lite"/>
    </source>
</evidence>
<evidence type="ECO:0000313" key="2">
    <source>
        <dbReference type="EMBL" id="KKM70206.1"/>
    </source>
</evidence>
<gene>
    <name evidence="2" type="ORF">LCGC14_1443080</name>
</gene>